<name>A0ABU2B4A1_9MICC</name>
<gene>
    <name evidence="1" type="ORF">J2S62_002333</name>
</gene>
<dbReference type="Proteomes" id="UP001183794">
    <property type="component" value="Unassembled WGS sequence"/>
</dbReference>
<dbReference type="RefSeq" id="WP_310174920.1">
    <property type="nucleotide sequence ID" value="NZ_BAABHE010000002.1"/>
</dbReference>
<evidence type="ECO:0000313" key="1">
    <source>
        <dbReference type="EMBL" id="MDR7348076.1"/>
    </source>
</evidence>
<dbReference type="EMBL" id="JAVDYJ010000001">
    <property type="protein sequence ID" value="MDR7348076.1"/>
    <property type="molecule type" value="Genomic_DNA"/>
</dbReference>
<evidence type="ECO:0000313" key="2">
    <source>
        <dbReference type="Proteomes" id="UP001183794"/>
    </source>
</evidence>
<sequence length="218" mass="23537">MVQAVGIIADIVGSRDLEDRPAAQRAILNAFEHAQDSVPVEQDAWATVGDEFQVITATWQDALRITLRVQVALPEDLRLRFGIGEGQINTIGDSPAGPIQDGTAWLNARDAIEDVEQHQQHHDEALTGFRSADASLTAAVTAQLLMRDHIVARMKARERRLFAALLAGATQQEAAREEKISQAAVSQAVHRSGAIALLTADDLLQSQSAQTKEATSCS</sequence>
<comment type="caution">
    <text evidence="1">The sequence shown here is derived from an EMBL/GenBank/DDBJ whole genome shotgun (WGS) entry which is preliminary data.</text>
</comment>
<evidence type="ECO:0008006" key="3">
    <source>
        <dbReference type="Google" id="ProtNLM"/>
    </source>
</evidence>
<protein>
    <recommendedName>
        <fullName evidence="3">RNA polymerase subunit sigma-70</fullName>
    </recommendedName>
</protein>
<reference evidence="1 2" key="1">
    <citation type="submission" date="2023-07" db="EMBL/GenBank/DDBJ databases">
        <title>Sequencing the genomes of 1000 actinobacteria strains.</title>
        <authorList>
            <person name="Klenk H.-P."/>
        </authorList>
    </citation>
    <scope>NUCLEOTIDE SEQUENCE [LARGE SCALE GENOMIC DNA]</scope>
    <source>
        <strain evidence="1 2">DSM 22966</strain>
    </source>
</reference>
<dbReference type="Pfam" id="PF16264">
    <property type="entry name" value="SatD"/>
    <property type="match status" value="1"/>
</dbReference>
<organism evidence="1 2">
    <name type="scientific">Enteractinococcus fodinae</name>
    <dbReference type="NCBI Taxonomy" id="684663"/>
    <lineage>
        <taxon>Bacteria</taxon>
        <taxon>Bacillati</taxon>
        <taxon>Actinomycetota</taxon>
        <taxon>Actinomycetes</taxon>
        <taxon>Micrococcales</taxon>
        <taxon>Micrococcaceae</taxon>
    </lineage>
</organism>
<proteinExistence type="predicted"/>
<keyword evidence="2" id="KW-1185">Reference proteome</keyword>
<accession>A0ABU2B4A1</accession>
<dbReference type="InterPro" id="IPR032580">
    <property type="entry name" value="SatD"/>
</dbReference>